<sequence>MAIEITKEACIESLRVKLLAFAELYSQDDPSGTFSAAIRAHAELASTSTSLTFLRRFSAEADVVLRETLEAEALVKFAEELSKRGVNDLHIPKLPTVRRLRSILKSGVVKNEEQLSLVRSALDHNSYGQLEPEELVRLGQLFDEYSCK</sequence>
<dbReference type="Proteomes" id="UP001595729">
    <property type="component" value="Unassembled WGS sequence"/>
</dbReference>
<organism evidence="1 2">
    <name type="scientific">Hydrogenophaga luteola</name>
    <dbReference type="NCBI Taxonomy" id="1591122"/>
    <lineage>
        <taxon>Bacteria</taxon>
        <taxon>Pseudomonadati</taxon>
        <taxon>Pseudomonadota</taxon>
        <taxon>Betaproteobacteria</taxon>
        <taxon>Burkholderiales</taxon>
        <taxon>Comamonadaceae</taxon>
        <taxon>Hydrogenophaga</taxon>
    </lineage>
</organism>
<evidence type="ECO:0008006" key="3">
    <source>
        <dbReference type="Google" id="ProtNLM"/>
    </source>
</evidence>
<reference evidence="2" key="1">
    <citation type="journal article" date="2019" name="Int. J. Syst. Evol. Microbiol.">
        <title>The Global Catalogue of Microorganisms (GCM) 10K type strain sequencing project: providing services to taxonomists for standard genome sequencing and annotation.</title>
        <authorList>
            <consortium name="The Broad Institute Genomics Platform"/>
            <consortium name="The Broad Institute Genome Sequencing Center for Infectious Disease"/>
            <person name="Wu L."/>
            <person name="Ma J."/>
        </authorList>
    </citation>
    <scope>NUCLEOTIDE SEQUENCE [LARGE SCALE GENOMIC DNA]</scope>
    <source>
        <strain evidence="2">KCTC 42501</strain>
    </source>
</reference>
<dbReference type="EMBL" id="JBHRXX010000005">
    <property type="protein sequence ID" value="MFC3684423.1"/>
    <property type="molecule type" value="Genomic_DNA"/>
</dbReference>
<protein>
    <recommendedName>
        <fullName evidence="3">EF-hand domain-containing protein</fullName>
    </recommendedName>
</protein>
<dbReference type="RefSeq" id="WP_382174297.1">
    <property type="nucleotide sequence ID" value="NZ_JBHRXX010000005.1"/>
</dbReference>
<keyword evidence="2" id="KW-1185">Reference proteome</keyword>
<gene>
    <name evidence="1" type="ORF">ACFOPI_12530</name>
</gene>
<accession>A0ABV7W3M9</accession>
<name>A0ABV7W3M9_9BURK</name>
<proteinExistence type="predicted"/>
<comment type="caution">
    <text evidence="1">The sequence shown here is derived from an EMBL/GenBank/DDBJ whole genome shotgun (WGS) entry which is preliminary data.</text>
</comment>
<evidence type="ECO:0000313" key="2">
    <source>
        <dbReference type="Proteomes" id="UP001595729"/>
    </source>
</evidence>
<evidence type="ECO:0000313" key="1">
    <source>
        <dbReference type="EMBL" id="MFC3684423.1"/>
    </source>
</evidence>